<dbReference type="EMBL" id="JH432206">
    <property type="status" value="NOT_ANNOTATED_CDS"/>
    <property type="molecule type" value="Genomic_DNA"/>
</dbReference>
<dbReference type="Proteomes" id="UP000014500">
    <property type="component" value="Unassembled WGS sequence"/>
</dbReference>
<accession>T1JGL4</accession>
<proteinExistence type="predicted"/>
<evidence type="ECO:0000313" key="2">
    <source>
        <dbReference type="EnsemblMetazoa" id="SMAR012987-PA"/>
    </source>
</evidence>
<name>T1JGL4_STRMM</name>
<sequence>MKKIIKQERLKVILNKTIITTSWHQTFTLIQCRRLSYYADNCTITVVSFQIPLSMFSCYFMLIAVVFSFAAANKNLCFDSQKFIAHLQPIHGRCQNEIEVLKMAHVVEHFECDFAKFHYKLCHFRQLHITTKYQGIDHAKLVALLKTSATDSQKRGLEQKLSICNKEILFANTNGWAN</sequence>
<dbReference type="AlphaFoldDB" id="T1JGL4"/>
<evidence type="ECO:0000256" key="1">
    <source>
        <dbReference type="SAM" id="Phobius"/>
    </source>
</evidence>
<feature type="transmembrane region" description="Helical" evidence="1">
    <location>
        <begin position="53"/>
        <end position="72"/>
    </location>
</feature>
<keyword evidence="3" id="KW-1185">Reference proteome</keyword>
<keyword evidence="1" id="KW-1133">Transmembrane helix</keyword>
<reference evidence="2" key="2">
    <citation type="submission" date="2015-02" db="UniProtKB">
        <authorList>
            <consortium name="EnsemblMetazoa"/>
        </authorList>
    </citation>
    <scope>IDENTIFICATION</scope>
</reference>
<organism evidence="2 3">
    <name type="scientific">Strigamia maritima</name>
    <name type="common">European centipede</name>
    <name type="synonym">Geophilus maritimus</name>
    <dbReference type="NCBI Taxonomy" id="126957"/>
    <lineage>
        <taxon>Eukaryota</taxon>
        <taxon>Metazoa</taxon>
        <taxon>Ecdysozoa</taxon>
        <taxon>Arthropoda</taxon>
        <taxon>Myriapoda</taxon>
        <taxon>Chilopoda</taxon>
        <taxon>Pleurostigmophora</taxon>
        <taxon>Geophilomorpha</taxon>
        <taxon>Linotaeniidae</taxon>
        <taxon>Strigamia</taxon>
    </lineage>
</organism>
<reference evidence="3" key="1">
    <citation type="submission" date="2011-05" db="EMBL/GenBank/DDBJ databases">
        <authorList>
            <person name="Richards S.R."/>
            <person name="Qu J."/>
            <person name="Jiang H."/>
            <person name="Jhangiani S.N."/>
            <person name="Agravi P."/>
            <person name="Goodspeed R."/>
            <person name="Gross S."/>
            <person name="Mandapat C."/>
            <person name="Jackson L."/>
            <person name="Mathew T."/>
            <person name="Pu L."/>
            <person name="Thornton R."/>
            <person name="Saada N."/>
            <person name="Wilczek-Boney K.B."/>
            <person name="Lee S."/>
            <person name="Kovar C."/>
            <person name="Wu Y."/>
            <person name="Scherer S.E."/>
            <person name="Worley K.C."/>
            <person name="Muzny D.M."/>
            <person name="Gibbs R."/>
        </authorList>
    </citation>
    <scope>NUCLEOTIDE SEQUENCE</scope>
    <source>
        <strain evidence="3">Brora</strain>
    </source>
</reference>
<evidence type="ECO:0000313" key="3">
    <source>
        <dbReference type="Proteomes" id="UP000014500"/>
    </source>
</evidence>
<protein>
    <submittedName>
        <fullName evidence="2">Uncharacterized protein</fullName>
    </submittedName>
</protein>
<keyword evidence="1" id="KW-0812">Transmembrane</keyword>
<dbReference type="HOGENOM" id="CLU_1512500_0_0_1"/>
<dbReference type="EnsemblMetazoa" id="SMAR012987-RA">
    <property type="protein sequence ID" value="SMAR012987-PA"/>
    <property type="gene ID" value="SMAR012987"/>
</dbReference>
<keyword evidence="1" id="KW-0472">Membrane</keyword>